<dbReference type="RefSeq" id="WP_340225078.1">
    <property type="nucleotide sequence ID" value="NZ_JAVFJF020000051.1"/>
</dbReference>
<reference evidence="4 5" key="1">
    <citation type="submission" date="2023-12" db="EMBL/GenBank/DDBJ databases">
        <title>Evaluation and characterization of a potential secondary metabolite violacein from indigenous Chromobacterium amazonense SAM215.</title>
        <authorList>
            <person name="Tarafdar M.R."/>
            <person name="Abedin S.M."/>
            <person name="Atiqua A."/>
            <person name="Saha A."/>
            <person name="Khan S.N."/>
        </authorList>
    </citation>
    <scope>NUCLEOTIDE SEQUENCE [LARGE SCALE GENOMIC DNA]</scope>
    <source>
        <strain evidence="4 5">SAM215</strain>
    </source>
</reference>
<dbReference type="InterPro" id="IPR013783">
    <property type="entry name" value="Ig-like_fold"/>
</dbReference>
<organism evidence="4 5">
    <name type="scientific">Chromobacterium amazonense</name>
    <dbReference type="NCBI Taxonomy" id="1382803"/>
    <lineage>
        <taxon>Bacteria</taxon>
        <taxon>Pseudomonadati</taxon>
        <taxon>Pseudomonadota</taxon>
        <taxon>Betaproteobacteria</taxon>
        <taxon>Neisseriales</taxon>
        <taxon>Chromobacteriaceae</taxon>
        <taxon>Chromobacterium</taxon>
    </lineage>
</organism>
<feature type="domain" description="Bacterial Ig-like" evidence="3">
    <location>
        <begin position="1416"/>
        <end position="1513"/>
    </location>
</feature>
<sequence>MAWWKSTKPQAQSRGTERSSNRLLLQALEPRMMFDGAVAASLGHAAQHVGEMHNVLDAASQQRHGEAAPPPAAAESHAVPPAAPKDGGERAASANAPQVVFVENDVANLQSLVSQLPSNYQVVILDSSKDGLAQIAQWAQSHRGYGAIHIISHGQENDLQLGAVQLTTANVASHQAELAAIGQALRPGGDILLYGCDVAKGSDGTSLVNAIAQESGRITAASTDATGAASLGGDWTLEYATGKLHAAALDLPGYNGLLTRPTSGTTTFDTLDGSATVVPNGSSTLTVNNFLGWNFTMQMNSNGDGSNEMIIVEKDGSSSVETVDALSDGSKQITYFSVKPNDGSLFTLNSIGVVLDGYDSTFSGGTVQLVGYLNGSAVSGATLSQSVSDINNSGSLVTFNVSSNSNFQGIDSFRVLAANGHNITGLIGIGAINATNFHFPGPTLTTSGGSSAYSSGTGSAVAVDSGVTLSDTAASTQTSATVSITGNFHSGEDVLAFTNNGSTMGNISGSYNSGTGVLTLTSAGSTATNAQWQAALEAVTYQDSSLTPNTSSRTISFAITDASSNTSSTVTKTVTVAADAAPVISNLNGDSNTYYAGAGAVRLDTGTAATVTDSDTSNFNGGNVTVHLSANGQSAEDALGISTSGSITLSSGTSVGSTVSVGGVAIGTIATNGDGVSGHDLIVSLNSNATASRVSTLVDALTYNDAAAGIPNTSTRTIQVTVNDGRGGTSSAASVTMAVSAAPLLSASGGSAAFTAGDNAASTPVAVDGGITVTDNASSTLASGTVSITGNFHSGEDVLAFTNNNATTYGNISASYNSGTGVLTLTSSGATATLAQWQAALRAVTYTDSAVTPNSATRTVSFQVADGNSNASSAATRTVTVADTDQTPIATASGGSTAFTAGDNTTSTPMTVDSGITVSDLDNTTLASATASITGNFHSGEDSLSFTNTSAATYGNIVGSYNSGTGVLTLSSSGATATIAQWQAALRAVKYTDSAVTPNSATRTISFVVNDGTKNSAAATKTVTVADTDQTPIVTASGGSASFTAGNNVTSTPVTIDGGITVSDLDNTTLASGTVSITGNFHSGEDALAFSNTSSATFGNIVGTYNSGTGVLTLTSSGATATVAQWQAAFRAVTYTDTAITPNNATRTVSFVVNDGTKNSAAATRTVTVADTDQTPIATVSGANGSYTLSGTPTPVAVDGGITVTDRDNATLASGTVSITGNFHSGEDVLAFTNTSSATFGNIVGSYNSGTGVLTLTSSGATATLAQWQAALQAVTYNDTSGTPNTATRTISFVVNDGTVNSAAVTRNIAIQLPTPTVSGLTAGTDTGSSSSDGITSNATPTVTGSAEAGSTVTIYVDGVSAGTATASGTGAWSYAFSNAIASGSHAITAMATSGSVNSSVSTAYTVVIDTTAPSAPTVTGLTAATDTGSSSSDGITSDNTPTVQGTAEANSTVTVYVDGTAVGTTTADNTGAWFYNISSSLADGNHNIRATATDTAGNVSGQATAYSVTIDTATPTTPAISGLTTATDTGSSHSDGITSDNTPTLQGTAPANSTVTVYIDGFQVGTTTANGSGAWSYNLSTSLPDGNHGARVTATDAAGNVSALSAAYSITIDTTAPNAPTGLALSAATDTGSSHSDGITDNNQPTITGSAEANSTVTVYVDGTAVGTATANGSGVWSYNLSSPLADGNHSIRATATDAAGNVSGQSSGYNITIDTTAPNAPAVSGLTTASDTGSSHSDGITDNNQPTITGSAEANSTVTVYVDGTAVGTTTANGSGVWSYNLSSPLADGNHSIRATATDAAGNVSGQSSGYNVTIDTTAPNAPTGLALSAVTDTGSSHSDGITDNNQPTITGSAEANSTVTVYVDGTALGTATANGSGAWSYNLSSPLADGNHSIRATATDAAGNVSGQSSGYNITVDTSAPQVQSFTASNTLNTSASTVSYQVVFSKPVLAFTADNLSVVTSGGAHGTVSSVAQINATTYAIQLSGVGGDGTLSLAIKSGTVSDVAGNPLKGTVSAPSYQVSTPVVTTSSVTPVQVVATTSVGNTIQLPPITPNIVLAAVSGNPIVTTTGGNTVPGTVTLPTDHAGITAPTFGTTDNVNGAAPSFISNLAANSTIALQVNPDLGGRPLVSGQSFSITLPPSTIITRESTANLSIVARQSDGQPLPSWLKFDPATGKFTGQAPAGWNKPISIDIRVQDKSGHHGNSHIQLNFGQSRATGAAGGKAIGKTVAGKLALNQQFDKHGHKAFLQQMQDWLEG</sequence>
<feature type="domain" description="Bacterial Ig-like" evidence="3">
    <location>
        <begin position="1723"/>
        <end position="1819"/>
    </location>
</feature>
<dbReference type="NCBIfam" id="NF033510">
    <property type="entry name" value="Ca_tandemer"/>
    <property type="match status" value="6"/>
</dbReference>
<dbReference type="InterPro" id="IPR044016">
    <property type="entry name" value="Big_13"/>
</dbReference>
<dbReference type="SUPFAM" id="SSF49313">
    <property type="entry name" value="Cadherin-like"/>
    <property type="match status" value="1"/>
</dbReference>
<evidence type="ECO:0000256" key="1">
    <source>
        <dbReference type="SAM" id="MobiDB-lite"/>
    </source>
</evidence>
<dbReference type="Pfam" id="PF14252">
    <property type="entry name" value="DUF4347"/>
    <property type="match status" value="1"/>
</dbReference>
<dbReference type="Proteomes" id="UP001224516">
    <property type="component" value="Unassembled WGS sequence"/>
</dbReference>
<feature type="region of interest" description="Disordered" evidence="1">
    <location>
        <begin position="1420"/>
        <end position="1446"/>
    </location>
</feature>
<proteinExistence type="predicted"/>
<evidence type="ECO:0000259" key="3">
    <source>
        <dbReference type="Pfam" id="PF19077"/>
    </source>
</evidence>
<dbReference type="PANTHER" id="PTHR14139">
    <property type="entry name" value="CALSYNTENIN"/>
    <property type="match status" value="1"/>
</dbReference>
<dbReference type="InterPro" id="IPR025592">
    <property type="entry name" value="DUF4347"/>
</dbReference>
<dbReference type="EMBL" id="JAVFJF020000051">
    <property type="protein sequence ID" value="MEJ8676583.1"/>
    <property type="molecule type" value="Genomic_DNA"/>
</dbReference>
<comment type="caution">
    <text evidence="4">The sequence shown here is derived from an EMBL/GenBank/DDBJ whole genome shotgun (WGS) entry which is preliminary data.</text>
</comment>
<feature type="region of interest" description="Disordered" evidence="1">
    <location>
        <begin position="1"/>
        <end position="21"/>
    </location>
</feature>
<evidence type="ECO:0000313" key="5">
    <source>
        <dbReference type="Proteomes" id="UP001224516"/>
    </source>
</evidence>
<dbReference type="InterPro" id="IPR015919">
    <property type="entry name" value="Cadherin-like_sf"/>
</dbReference>
<feature type="domain" description="DUF4347" evidence="2">
    <location>
        <begin position="99"/>
        <end position="246"/>
    </location>
</feature>
<name>A0ABU8V717_9NEIS</name>
<dbReference type="PANTHER" id="PTHR14139:SF2">
    <property type="entry name" value="CALSYNTENIN-1"/>
    <property type="match status" value="1"/>
</dbReference>
<feature type="region of interest" description="Disordered" evidence="1">
    <location>
        <begin position="1834"/>
        <end position="1855"/>
    </location>
</feature>
<feature type="region of interest" description="Disordered" evidence="1">
    <location>
        <begin position="58"/>
        <end position="91"/>
    </location>
</feature>
<evidence type="ECO:0000313" key="4">
    <source>
        <dbReference type="EMBL" id="MEJ8676583.1"/>
    </source>
</evidence>
<keyword evidence="5" id="KW-1185">Reference proteome</keyword>
<accession>A0ABU8V717</accession>
<feature type="compositionally biased region" description="Low complexity" evidence="1">
    <location>
        <begin position="1420"/>
        <end position="1439"/>
    </location>
</feature>
<feature type="domain" description="Bacterial Ig-like" evidence="3">
    <location>
        <begin position="1624"/>
        <end position="1717"/>
    </location>
</feature>
<feature type="domain" description="Bacterial Ig-like" evidence="3">
    <location>
        <begin position="1828"/>
        <end position="1921"/>
    </location>
</feature>
<protein>
    <submittedName>
        <fullName evidence="4">Ig-like domain-containing protein</fullName>
    </submittedName>
</protein>
<feature type="region of interest" description="Disordered" evidence="1">
    <location>
        <begin position="1728"/>
        <end position="1752"/>
    </location>
</feature>
<feature type="domain" description="Bacterial Ig-like" evidence="3">
    <location>
        <begin position="1518"/>
        <end position="1615"/>
    </location>
</feature>
<dbReference type="Pfam" id="PF19077">
    <property type="entry name" value="Big_13"/>
    <property type="match status" value="6"/>
</dbReference>
<feature type="compositionally biased region" description="Low complexity" evidence="1">
    <location>
        <begin position="1322"/>
        <end position="1337"/>
    </location>
</feature>
<gene>
    <name evidence="4" type="ORF">QCL97_017770</name>
</gene>
<dbReference type="Gene3D" id="2.60.40.10">
    <property type="entry name" value="Immunoglobulins"/>
    <property type="match status" value="7"/>
</dbReference>
<feature type="region of interest" description="Disordered" evidence="1">
    <location>
        <begin position="1322"/>
        <end position="1344"/>
    </location>
</feature>
<feature type="region of interest" description="Disordered" evidence="1">
    <location>
        <begin position="1525"/>
        <end position="1549"/>
    </location>
</feature>
<feature type="domain" description="Bacterial Ig-like" evidence="3">
    <location>
        <begin position="1313"/>
        <end position="1411"/>
    </location>
</feature>
<evidence type="ECO:0000259" key="2">
    <source>
        <dbReference type="Pfam" id="PF14252"/>
    </source>
</evidence>